<dbReference type="GO" id="GO:0005634">
    <property type="term" value="C:nucleus"/>
    <property type="evidence" value="ECO:0007669"/>
    <property type="project" value="TreeGrafter"/>
</dbReference>
<feature type="region of interest" description="Disordered" evidence="2">
    <location>
        <begin position="205"/>
        <end position="229"/>
    </location>
</feature>
<dbReference type="GO" id="GO:0004725">
    <property type="term" value="F:protein tyrosine phosphatase activity"/>
    <property type="evidence" value="ECO:0007669"/>
    <property type="project" value="TreeGrafter"/>
</dbReference>
<protein>
    <recommendedName>
        <fullName evidence="3">Phosphatase tensin-type domain-containing protein</fullName>
    </recommendedName>
</protein>
<feature type="region of interest" description="Disordered" evidence="2">
    <location>
        <begin position="246"/>
        <end position="277"/>
    </location>
</feature>
<evidence type="ECO:0000256" key="1">
    <source>
        <dbReference type="ARBA" id="ARBA00022801"/>
    </source>
</evidence>
<dbReference type="GO" id="GO:0048870">
    <property type="term" value="P:cell motility"/>
    <property type="evidence" value="ECO:0007669"/>
    <property type="project" value="TreeGrafter"/>
</dbReference>
<dbReference type="InterPro" id="IPR051281">
    <property type="entry name" value="Dual-spec_lipid-protein_phosph"/>
</dbReference>
<organism evidence="4 5">
    <name type="scientific">Rhizoctonia solani</name>
    <dbReference type="NCBI Taxonomy" id="456999"/>
    <lineage>
        <taxon>Eukaryota</taxon>
        <taxon>Fungi</taxon>
        <taxon>Dikarya</taxon>
        <taxon>Basidiomycota</taxon>
        <taxon>Agaricomycotina</taxon>
        <taxon>Agaricomycetes</taxon>
        <taxon>Cantharellales</taxon>
        <taxon>Ceratobasidiaceae</taxon>
        <taxon>Rhizoctonia</taxon>
    </lineage>
</organism>
<dbReference type="GO" id="GO:0016314">
    <property type="term" value="F:phosphatidylinositol-3,4,5-trisphosphate 3-phosphatase activity"/>
    <property type="evidence" value="ECO:0007669"/>
    <property type="project" value="TreeGrafter"/>
</dbReference>
<gene>
    <name evidence="4" type="ORF">RDB_LOCUS70837</name>
</gene>
<keyword evidence="1" id="KW-0378">Hydrolase</keyword>
<dbReference type="SUPFAM" id="SSF52799">
    <property type="entry name" value="(Phosphotyrosine protein) phosphatases II"/>
    <property type="match status" value="1"/>
</dbReference>
<dbReference type="GO" id="GO:0051896">
    <property type="term" value="P:regulation of phosphatidylinositol 3-kinase/protein kinase B signal transduction"/>
    <property type="evidence" value="ECO:0007669"/>
    <property type="project" value="TreeGrafter"/>
</dbReference>
<comment type="caution">
    <text evidence="4">The sequence shown here is derived from an EMBL/GenBank/DDBJ whole genome shotgun (WGS) entry which is preliminary data.</text>
</comment>
<name>A0A8H2XWJ8_9AGAM</name>
<feature type="compositionally biased region" description="Polar residues" evidence="2">
    <location>
        <begin position="625"/>
        <end position="635"/>
    </location>
</feature>
<dbReference type="Proteomes" id="UP000663843">
    <property type="component" value="Unassembled WGS sequence"/>
</dbReference>
<dbReference type="InterPro" id="IPR029023">
    <property type="entry name" value="Tensin_phosphatase"/>
</dbReference>
<dbReference type="GO" id="GO:0005886">
    <property type="term" value="C:plasma membrane"/>
    <property type="evidence" value="ECO:0007669"/>
    <property type="project" value="TreeGrafter"/>
</dbReference>
<dbReference type="AlphaFoldDB" id="A0A8H2XWJ8"/>
<dbReference type="Gene3D" id="3.90.190.10">
    <property type="entry name" value="Protein tyrosine phosphatase superfamily"/>
    <property type="match status" value="1"/>
</dbReference>
<feature type="compositionally biased region" description="Low complexity" evidence="2">
    <location>
        <begin position="257"/>
        <end position="270"/>
    </location>
</feature>
<feature type="domain" description="Phosphatase tensin-type" evidence="3">
    <location>
        <begin position="29"/>
        <end position="322"/>
    </location>
</feature>
<dbReference type="PANTHER" id="PTHR12305">
    <property type="entry name" value="PHOSPHATASE WITH HOMOLOGY TO TENSIN"/>
    <property type="match status" value="1"/>
</dbReference>
<dbReference type="GO" id="GO:0005829">
    <property type="term" value="C:cytosol"/>
    <property type="evidence" value="ECO:0007669"/>
    <property type="project" value="TreeGrafter"/>
</dbReference>
<dbReference type="InterPro" id="IPR029021">
    <property type="entry name" value="Prot-tyrosine_phosphatase-like"/>
</dbReference>
<evidence type="ECO:0000313" key="4">
    <source>
        <dbReference type="EMBL" id="CAE6436864.1"/>
    </source>
</evidence>
<dbReference type="GO" id="GO:0043491">
    <property type="term" value="P:phosphatidylinositol 3-kinase/protein kinase B signal transduction"/>
    <property type="evidence" value="ECO:0007669"/>
    <property type="project" value="TreeGrafter"/>
</dbReference>
<dbReference type="GO" id="GO:0046856">
    <property type="term" value="P:phosphatidylinositol dephosphorylation"/>
    <property type="evidence" value="ECO:0007669"/>
    <property type="project" value="TreeGrafter"/>
</dbReference>
<proteinExistence type="predicted"/>
<dbReference type="PROSITE" id="PS51181">
    <property type="entry name" value="PPASE_TENSIN"/>
    <property type="match status" value="1"/>
</dbReference>
<feature type="region of interest" description="Disordered" evidence="2">
    <location>
        <begin position="625"/>
        <end position="681"/>
    </location>
</feature>
<dbReference type="EMBL" id="CAJMWT010002237">
    <property type="protein sequence ID" value="CAE6436864.1"/>
    <property type="molecule type" value="Genomic_DNA"/>
</dbReference>
<evidence type="ECO:0000259" key="3">
    <source>
        <dbReference type="PROSITE" id="PS51181"/>
    </source>
</evidence>
<accession>A0A8H2XWJ8</accession>
<reference evidence="4" key="1">
    <citation type="submission" date="2021-01" db="EMBL/GenBank/DDBJ databases">
        <authorList>
            <person name="Kaushik A."/>
        </authorList>
    </citation>
    <scope>NUCLEOTIDE SEQUENCE</scope>
    <source>
        <strain evidence="4">AG2-2IIIB</strain>
    </source>
</reference>
<dbReference type="GO" id="GO:0042995">
    <property type="term" value="C:cell projection"/>
    <property type="evidence" value="ECO:0007669"/>
    <property type="project" value="TreeGrafter"/>
</dbReference>
<evidence type="ECO:0000313" key="5">
    <source>
        <dbReference type="Proteomes" id="UP000663843"/>
    </source>
</evidence>
<dbReference type="PANTHER" id="PTHR12305:SF81">
    <property type="entry name" value="PHOSPHATIDYLINOSITOL 3,4,5-TRISPHOSPHATE 3-PHOSPHATASE AND DUAL-SPECIFICITY PROTEIN PHOSPHATASE PTEN"/>
    <property type="match status" value="1"/>
</dbReference>
<feature type="region of interest" description="Disordered" evidence="2">
    <location>
        <begin position="497"/>
        <end position="526"/>
    </location>
</feature>
<evidence type="ECO:0000256" key="2">
    <source>
        <dbReference type="SAM" id="MobiDB-lite"/>
    </source>
</evidence>
<sequence>MPENNQWHPTISTLMNTNFARRVVSGQKARFQDGEIDLDLAYITDHVIIMGFPADGLEALYRNRREDAKRFLDERHRDNYWIFNFCPLKENSYPKEYFHGRVSRYPFPDHHAPPLAILPLAAREIQEWLAGGEHRVVVLHCKGTSQIYFCDILISQPIIAGKGRSGTLACAYLLTLEQTPTPPRLQRSYAAKEWAERRAEMLINEVESDEEEIHQSNDSSSKKTDSTEPKGILNAKEAALSLSPQVTLDIPGDPKSSEPSPVSPSGSSSIKTKKGSTLESVIALHTSRRMQTPREGGKVKQGVSIPSQRRFLGYWSRLVDGAAPPGMWGINGGSGGTDDRQRVRLETIRLVMRDDASVKQRGIKIINSILDRAVGNEGKKGKGEVWVSLARYDDNLVELLEGWEQRTRSPEHGVGYRAHGPEADRNEKEGEIALEHIFDDGTWDNKKMVRSFARMGITDPVDVTEVKESDKDATFIKRTHVLRPLKYSKWVKVEKKGTSKPPRLSVPGAYRGGGDDSDAASASSMSTTATNVAAAVTEAREQDKLQTEMEEVEINPGVILDARREVRAKLYMGQVPMGWMWFIPAFHMPEGATESTIKLTRKEVDFPLGAGAWIEGVEIVLAKVESSSEPTSTRSGEARAADVLSLDTLKDDQEPPSRVLSPEEQEHAGKGESSAGGLVHGVGQFMAGKGVGEAFDAARGAD</sequence>